<dbReference type="AlphaFoldDB" id="A0A1N7IXP6"/>
<proteinExistence type="predicted"/>
<keyword evidence="2" id="KW-1185">Reference proteome</keyword>
<dbReference type="Proteomes" id="UP000186795">
    <property type="component" value="Unassembled WGS sequence"/>
</dbReference>
<protein>
    <submittedName>
        <fullName evidence="1">Uncharacterized protein</fullName>
    </submittedName>
</protein>
<reference evidence="2" key="1">
    <citation type="submission" date="2017-01" db="EMBL/GenBank/DDBJ databases">
        <authorList>
            <person name="Varghese N."/>
            <person name="Submissions S."/>
        </authorList>
    </citation>
    <scope>NUCLEOTIDE SEQUENCE [LARGE SCALE GENOMIC DNA]</scope>
    <source>
        <strain evidence="2">DSM 45196</strain>
    </source>
</reference>
<accession>A0A1N7IXP6</accession>
<dbReference type="RefSeq" id="WP_159439654.1">
    <property type="nucleotide sequence ID" value="NZ_CP048103.1"/>
</dbReference>
<gene>
    <name evidence="1" type="ORF">SAMN05421790_101474</name>
</gene>
<sequence length="47" mass="5313">MNVKIIRRGMIYVATSGTISGKGYTEQEALNNLKKKLNQQRDESAKE</sequence>
<organism evidence="1 2">
    <name type="scientific">Kroppenstedtia eburnea</name>
    <dbReference type="NCBI Taxonomy" id="714067"/>
    <lineage>
        <taxon>Bacteria</taxon>
        <taxon>Bacillati</taxon>
        <taxon>Bacillota</taxon>
        <taxon>Bacilli</taxon>
        <taxon>Bacillales</taxon>
        <taxon>Thermoactinomycetaceae</taxon>
        <taxon>Kroppenstedtia</taxon>
    </lineage>
</organism>
<name>A0A1N7IXP6_9BACL</name>
<evidence type="ECO:0000313" key="1">
    <source>
        <dbReference type="EMBL" id="SIS41824.1"/>
    </source>
</evidence>
<evidence type="ECO:0000313" key="2">
    <source>
        <dbReference type="Proteomes" id="UP000186795"/>
    </source>
</evidence>
<dbReference type="EMBL" id="FTOD01000001">
    <property type="protein sequence ID" value="SIS41824.1"/>
    <property type="molecule type" value="Genomic_DNA"/>
</dbReference>